<proteinExistence type="predicted"/>
<keyword evidence="2" id="KW-1185">Reference proteome</keyword>
<dbReference type="Proteomes" id="UP000594034">
    <property type="component" value="Chromosome"/>
</dbReference>
<evidence type="ECO:0000313" key="1">
    <source>
        <dbReference type="EMBL" id="QFI55177.1"/>
    </source>
</evidence>
<sequence>MNNLIEELYTEIDFEMFSDCEHAVHGVTSCPKCCSGQYFNDNEINYSCEQKMKLYIIRYLPVHASEVRSSVGVLKNNAVMNRILSQDNLNVLSIGGGPGSDIIGFREAHRSIHELREFLEEESYVAEINYLKVEINDDWNALFERVININVDGRLGHVNENYECIYGDATSIVLGIDTQDVILLSYIVSELTDDEAIMLANNIKRWSDENTIIIVNDRNQEEVTNRVNLMFEILNAQDAGEFESTGWAGFFYPDEIRDSCEVKLNRSSMVSYAVGCQ</sequence>
<evidence type="ECO:0008006" key="3">
    <source>
        <dbReference type="Google" id="ProtNLM"/>
    </source>
</evidence>
<dbReference type="Gene3D" id="3.40.50.150">
    <property type="entry name" value="Vaccinia Virus protein VP39"/>
    <property type="match status" value="1"/>
</dbReference>
<gene>
    <name evidence="1" type="ORF">FE240_11080</name>
</gene>
<dbReference type="RefSeq" id="WP_193000965.1">
    <property type="nucleotide sequence ID" value="NZ_CP040449.1"/>
</dbReference>
<dbReference type="AlphaFoldDB" id="A0A5J6WYK5"/>
<protein>
    <recommendedName>
        <fullName evidence="3">Class I SAM-dependent methyltransferase</fullName>
    </recommendedName>
</protein>
<name>A0A5J6WYK5_9GAMM</name>
<accession>A0A5J6WYK5</accession>
<dbReference type="InterPro" id="IPR029063">
    <property type="entry name" value="SAM-dependent_MTases_sf"/>
</dbReference>
<dbReference type="KEGG" id="asim:FE240_11080"/>
<evidence type="ECO:0000313" key="2">
    <source>
        <dbReference type="Proteomes" id="UP000594034"/>
    </source>
</evidence>
<dbReference type="EMBL" id="CP040449">
    <property type="protein sequence ID" value="QFI55177.1"/>
    <property type="molecule type" value="Genomic_DNA"/>
</dbReference>
<dbReference type="SUPFAM" id="SSF53335">
    <property type="entry name" value="S-adenosyl-L-methionine-dependent methyltransferases"/>
    <property type="match status" value="1"/>
</dbReference>
<reference evidence="1 2" key="1">
    <citation type="submission" date="2019-05" db="EMBL/GenBank/DDBJ databases">
        <title>OXA-830, a novel chromosomally encoded expanded-spectrum class D beta-lactamase in Aeromonas simiae.</title>
        <authorList>
            <person name="Zhou W."/>
            <person name="Chen Q."/>
        </authorList>
    </citation>
    <scope>NUCLEOTIDE SEQUENCE [LARGE SCALE GENOMIC DNA]</scope>
    <source>
        <strain evidence="1 2">A6</strain>
    </source>
</reference>
<organism evidence="1 2">
    <name type="scientific">Aeromonas simiae</name>
    <dbReference type="NCBI Taxonomy" id="218936"/>
    <lineage>
        <taxon>Bacteria</taxon>
        <taxon>Pseudomonadati</taxon>
        <taxon>Pseudomonadota</taxon>
        <taxon>Gammaproteobacteria</taxon>
        <taxon>Aeromonadales</taxon>
        <taxon>Aeromonadaceae</taxon>
        <taxon>Aeromonas</taxon>
    </lineage>
</organism>